<feature type="compositionally biased region" description="Polar residues" evidence="1">
    <location>
        <begin position="55"/>
        <end position="64"/>
    </location>
</feature>
<comment type="caution">
    <text evidence="2">The sequence shown here is derived from an EMBL/GenBank/DDBJ whole genome shotgun (WGS) entry which is preliminary data.</text>
</comment>
<organism evidence="2 3">
    <name type="scientific">Embleya hyalina</name>
    <dbReference type="NCBI Taxonomy" id="516124"/>
    <lineage>
        <taxon>Bacteria</taxon>
        <taxon>Bacillati</taxon>
        <taxon>Actinomycetota</taxon>
        <taxon>Actinomycetes</taxon>
        <taxon>Kitasatosporales</taxon>
        <taxon>Streptomycetaceae</taxon>
        <taxon>Embleya</taxon>
    </lineage>
</organism>
<evidence type="ECO:0000256" key="1">
    <source>
        <dbReference type="SAM" id="MobiDB-lite"/>
    </source>
</evidence>
<protein>
    <submittedName>
        <fullName evidence="2">Uncharacterized protein</fullName>
    </submittedName>
</protein>
<gene>
    <name evidence="2" type="ORF">EHYA_03559</name>
</gene>
<accession>A0A401YMQ0</accession>
<evidence type="ECO:0000313" key="3">
    <source>
        <dbReference type="Proteomes" id="UP000286931"/>
    </source>
</evidence>
<sequence>MRNRILDPELACETAAAACGEAGRDPARFAARGSPHTSVAIHSTRPKVAMATPTRVRTASRTAA</sequence>
<evidence type="ECO:0000313" key="2">
    <source>
        <dbReference type="EMBL" id="GCD95875.1"/>
    </source>
</evidence>
<dbReference type="Proteomes" id="UP000286931">
    <property type="component" value="Unassembled WGS sequence"/>
</dbReference>
<name>A0A401YMQ0_9ACTN</name>
<dbReference type="EMBL" id="BIFH01000019">
    <property type="protein sequence ID" value="GCD95875.1"/>
    <property type="molecule type" value="Genomic_DNA"/>
</dbReference>
<proteinExistence type="predicted"/>
<dbReference type="AlphaFoldDB" id="A0A401YMQ0"/>
<feature type="region of interest" description="Disordered" evidence="1">
    <location>
        <begin position="30"/>
        <end position="64"/>
    </location>
</feature>
<keyword evidence="3" id="KW-1185">Reference proteome</keyword>
<reference evidence="2 3" key="1">
    <citation type="submission" date="2018-12" db="EMBL/GenBank/DDBJ databases">
        <title>Draft genome sequence of Embleya hyalina NBRC 13850T.</title>
        <authorList>
            <person name="Komaki H."/>
            <person name="Hosoyama A."/>
            <person name="Kimura A."/>
            <person name="Ichikawa N."/>
            <person name="Tamura T."/>
        </authorList>
    </citation>
    <scope>NUCLEOTIDE SEQUENCE [LARGE SCALE GENOMIC DNA]</scope>
    <source>
        <strain evidence="2 3">NBRC 13850</strain>
    </source>
</reference>